<comment type="caution">
    <text evidence="2">The sequence shown here is derived from an EMBL/GenBank/DDBJ whole genome shotgun (WGS) entry which is preliminary data.</text>
</comment>
<gene>
    <name evidence="2" type="primary">Acey_s0432.g1358</name>
    <name evidence="2" type="ORF">Y032_0432g1358</name>
</gene>
<evidence type="ECO:0000313" key="3">
    <source>
        <dbReference type="Proteomes" id="UP000024635"/>
    </source>
</evidence>
<feature type="compositionally biased region" description="Polar residues" evidence="1">
    <location>
        <begin position="1"/>
        <end position="11"/>
    </location>
</feature>
<dbReference type="Proteomes" id="UP000024635">
    <property type="component" value="Unassembled WGS sequence"/>
</dbReference>
<reference evidence="3" key="1">
    <citation type="journal article" date="2015" name="Nat. Genet.">
        <title>The genome and transcriptome of the zoonotic hookworm Ancylostoma ceylanicum identify infection-specific gene families.</title>
        <authorList>
            <person name="Schwarz E.M."/>
            <person name="Hu Y."/>
            <person name="Antoshechkin I."/>
            <person name="Miller M.M."/>
            <person name="Sternberg P.W."/>
            <person name="Aroian R.V."/>
        </authorList>
    </citation>
    <scope>NUCLEOTIDE SEQUENCE</scope>
    <source>
        <strain evidence="3">HY135</strain>
    </source>
</reference>
<proteinExistence type="predicted"/>
<dbReference type="AlphaFoldDB" id="A0A016X0E2"/>
<name>A0A016X0E2_9BILA</name>
<evidence type="ECO:0000313" key="2">
    <source>
        <dbReference type="EMBL" id="EYC45321.1"/>
    </source>
</evidence>
<keyword evidence="3" id="KW-1185">Reference proteome</keyword>
<protein>
    <submittedName>
        <fullName evidence="2">Uncharacterized protein</fullName>
    </submittedName>
</protein>
<organism evidence="2 3">
    <name type="scientific">Ancylostoma ceylanicum</name>
    <dbReference type="NCBI Taxonomy" id="53326"/>
    <lineage>
        <taxon>Eukaryota</taxon>
        <taxon>Metazoa</taxon>
        <taxon>Ecdysozoa</taxon>
        <taxon>Nematoda</taxon>
        <taxon>Chromadorea</taxon>
        <taxon>Rhabditida</taxon>
        <taxon>Rhabditina</taxon>
        <taxon>Rhabditomorpha</taxon>
        <taxon>Strongyloidea</taxon>
        <taxon>Ancylostomatidae</taxon>
        <taxon>Ancylostomatinae</taxon>
        <taxon>Ancylostoma</taxon>
    </lineage>
</organism>
<dbReference type="EMBL" id="JARK01000032">
    <property type="protein sequence ID" value="EYC45321.1"/>
    <property type="molecule type" value="Genomic_DNA"/>
</dbReference>
<feature type="region of interest" description="Disordered" evidence="1">
    <location>
        <begin position="1"/>
        <end position="21"/>
    </location>
</feature>
<accession>A0A016X0E2</accession>
<evidence type="ECO:0000256" key="1">
    <source>
        <dbReference type="SAM" id="MobiDB-lite"/>
    </source>
</evidence>
<sequence>MGHCTKLTNKPSEFPEVPSNLPAGVDDVDAAELADFGCRPRCNIGVRGNCGGGPPHALSQVGLLKT</sequence>